<dbReference type="PANTHER" id="PTHR15668">
    <property type="entry name" value="JM1 PROTEIN"/>
    <property type="match status" value="1"/>
</dbReference>
<keyword evidence="2" id="KW-0175">Coiled coil</keyword>
<keyword evidence="6" id="KW-1185">Reference proteome</keyword>
<comment type="similarity">
    <text evidence="1">Belongs to the CCDC22 family.</text>
</comment>
<sequence>MEDESQEILLSSLENFGVSIPENVLSVKDLNPATLVSICGQCLNRIDGTTSFCTSLPDSMAEKFRICTELSSAVEKLGYIGDMSYYKFLYPLEEDLYKLIRFLVERLSESPKGVNVGEVKDVNTGTKISADNSKSSLEDNEGINIDYQEVEQEFKELRLKNEVPESSNSEAEVAYDDVSSSITGDLRKNELTSVLSGKDSSDEAGKSVGATGDEQIAVQWDDEPSLQEQLSEIRNEVEDLQNGEDNQKLAVAVSAKTSELQNLKEEFKSIKTAAEIAFDDSRPTEFYLEQVDAKKQNLVELESQWAASRKSLEEKKRRLEESLDANKPEVWENLQKLREVELERQSVLSEIQKRDNELAKLTADLEKQPNVASRRSNIERVKEITKNSRKQDADIERILRETREIQSESNSIQERLNRTYAVVDEMVFREAKKDSVGRQAYRLLTSIHESFEQVSEKILATDRVRREMAEYEKKIAAMASRSLNVDKLQADLDDIMKENEYLEQCLKNN</sequence>
<dbReference type="Pfam" id="PF21674">
    <property type="entry name" value="CCDC22_N"/>
    <property type="match status" value="1"/>
</dbReference>
<dbReference type="Proteomes" id="UP001064489">
    <property type="component" value="Chromosome 3"/>
</dbReference>
<dbReference type="EMBL" id="JAJSOW010000100">
    <property type="protein sequence ID" value="KAI9186469.1"/>
    <property type="molecule type" value="Genomic_DNA"/>
</dbReference>
<evidence type="ECO:0000259" key="3">
    <source>
        <dbReference type="Pfam" id="PF05667"/>
    </source>
</evidence>
<evidence type="ECO:0000313" key="5">
    <source>
        <dbReference type="EMBL" id="KAI9186469.1"/>
    </source>
</evidence>
<dbReference type="AlphaFoldDB" id="A0AAD5NXP8"/>
<accession>A0AAD5NXP8</accession>
<dbReference type="GO" id="GO:0097602">
    <property type="term" value="F:cullin family protein binding"/>
    <property type="evidence" value="ECO:0007669"/>
    <property type="project" value="TreeGrafter"/>
</dbReference>
<evidence type="ECO:0000256" key="1">
    <source>
        <dbReference type="ARBA" id="ARBA00006438"/>
    </source>
</evidence>
<evidence type="ECO:0000259" key="4">
    <source>
        <dbReference type="Pfam" id="PF21674"/>
    </source>
</evidence>
<feature type="coiled-coil region" evidence="2">
    <location>
        <begin position="461"/>
        <end position="505"/>
    </location>
</feature>
<feature type="domain" description="CCDC22 N-terminal" evidence="4">
    <location>
        <begin position="3"/>
        <end position="108"/>
    </location>
</feature>
<evidence type="ECO:0008006" key="7">
    <source>
        <dbReference type="Google" id="ProtNLM"/>
    </source>
</evidence>
<dbReference type="InterPro" id="IPR048349">
    <property type="entry name" value="CCDC22_N"/>
</dbReference>
<reference evidence="5" key="2">
    <citation type="submission" date="2023-02" db="EMBL/GenBank/DDBJ databases">
        <authorList>
            <person name="Swenson N.G."/>
            <person name="Wegrzyn J.L."/>
            <person name="Mcevoy S.L."/>
        </authorList>
    </citation>
    <scope>NUCLEOTIDE SEQUENCE</scope>
    <source>
        <strain evidence="5">91603</strain>
        <tissue evidence="5">Leaf</tissue>
    </source>
</reference>
<dbReference type="Pfam" id="PF05667">
    <property type="entry name" value="CCDC22_CC"/>
    <property type="match status" value="1"/>
</dbReference>
<dbReference type="InterPro" id="IPR008530">
    <property type="entry name" value="CCDC22"/>
</dbReference>
<gene>
    <name evidence="5" type="ORF">LWI28_017545</name>
</gene>
<feature type="domain" description="CCDC22 coiled-coil" evidence="3">
    <location>
        <begin position="138"/>
        <end position="478"/>
    </location>
</feature>
<protein>
    <recommendedName>
        <fullName evidence="7">Coiled-coil domain-containing protein 22 homolog</fullName>
    </recommendedName>
</protein>
<feature type="coiled-coil region" evidence="2">
    <location>
        <begin position="223"/>
        <end position="304"/>
    </location>
</feature>
<evidence type="ECO:0000313" key="6">
    <source>
        <dbReference type="Proteomes" id="UP001064489"/>
    </source>
</evidence>
<proteinExistence type="inferred from homology"/>
<comment type="caution">
    <text evidence="5">The sequence shown here is derived from an EMBL/GenBank/DDBJ whole genome shotgun (WGS) entry which is preliminary data.</text>
</comment>
<evidence type="ECO:0000256" key="2">
    <source>
        <dbReference type="SAM" id="Coils"/>
    </source>
</evidence>
<reference evidence="5" key="1">
    <citation type="journal article" date="2022" name="Plant J.">
        <title>Strategies of tolerance reflected in two North American maple genomes.</title>
        <authorList>
            <person name="McEvoy S.L."/>
            <person name="Sezen U.U."/>
            <person name="Trouern-Trend A."/>
            <person name="McMahon S.M."/>
            <person name="Schaberg P.G."/>
            <person name="Yang J."/>
            <person name="Wegrzyn J.L."/>
            <person name="Swenson N.G."/>
        </authorList>
    </citation>
    <scope>NUCLEOTIDE SEQUENCE</scope>
    <source>
        <strain evidence="5">91603</strain>
    </source>
</reference>
<dbReference type="PANTHER" id="PTHR15668:SF4">
    <property type="entry name" value="COILED-COIL DOMAIN-CONTAINING PROTEIN 22"/>
    <property type="match status" value="1"/>
</dbReference>
<dbReference type="GO" id="GO:2000060">
    <property type="term" value="P:positive regulation of ubiquitin-dependent protein catabolic process"/>
    <property type="evidence" value="ECO:0007669"/>
    <property type="project" value="TreeGrafter"/>
</dbReference>
<dbReference type="InterPro" id="IPR048348">
    <property type="entry name" value="CCDC22_CC"/>
</dbReference>
<name>A0AAD5NXP8_ACENE</name>
<organism evidence="5 6">
    <name type="scientific">Acer negundo</name>
    <name type="common">Box elder</name>
    <dbReference type="NCBI Taxonomy" id="4023"/>
    <lineage>
        <taxon>Eukaryota</taxon>
        <taxon>Viridiplantae</taxon>
        <taxon>Streptophyta</taxon>
        <taxon>Embryophyta</taxon>
        <taxon>Tracheophyta</taxon>
        <taxon>Spermatophyta</taxon>
        <taxon>Magnoliopsida</taxon>
        <taxon>eudicotyledons</taxon>
        <taxon>Gunneridae</taxon>
        <taxon>Pentapetalae</taxon>
        <taxon>rosids</taxon>
        <taxon>malvids</taxon>
        <taxon>Sapindales</taxon>
        <taxon>Sapindaceae</taxon>
        <taxon>Hippocastanoideae</taxon>
        <taxon>Acereae</taxon>
        <taxon>Acer</taxon>
    </lineage>
</organism>